<evidence type="ECO:0000256" key="6">
    <source>
        <dbReference type="ARBA" id="ARBA00023136"/>
    </source>
</evidence>
<evidence type="ECO:0000256" key="7">
    <source>
        <dbReference type="SAM" id="Phobius"/>
    </source>
</evidence>
<evidence type="ECO:0000259" key="8">
    <source>
        <dbReference type="Pfam" id="PF00482"/>
    </source>
</evidence>
<dbReference type="PANTHER" id="PTHR30012">
    <property type="entry name" value="GENERAL SECRETION PATHWAY PROTEIN"/>
    <property type="match status" value="1"/>
</dbReference>
<dbReference type="GO" id="GO:0005886">
    <property type="term" value="C:plasma membrane"/>
    <property type="evidence" value="ECO:0007669"/>
    <property type="project" value="UniProtKB-SubCell"/>
</dbReference>
<evidence type="ECO:0000313" key="9">
    <source>
        <dbReference type="EMBL" id="ASW42670.1"/>
    </source>
</evidence>
<keyword evidence="4 7" id="KW-0812">Transmembrane</keyword>
<dbReference type="Pfam" id="PF00482">
    <property type="entry name" value="T2SSF"/>
    <property type="match status" value="1"/>
</dbReference>
<keyword evidence="6 7" id="KW-0472">Membrane</keyword>
<dbReference type="Proteomes" id="UP000264883">
    <property type="component" value="Chromosome"/>
</dbReference>
<keyword evidence="5 7" id="KW-1133">Transmembrane helix</keyword>
<evidence type="ECO:0000256" key="5">
    <source>
        <dbReference type="ARBA" id="ARBA00022989"/>
    </source>
</evidence>
<dbReference type="InterPro" id="IPR042094">
    <property type="entry name" value="T2SS_GspF_sf"/>
</dbReference>
<dbReference type="PANTHER" id="PTHR30012:SF0">
    <property type="entry name" value="TYPE II SECRETION SYSTEM PROTEIN F-RELATED"/>
    <property type="match status" value="1"/>
</dbReference>
<dbReference type="InterPro" id="IPR003004">
    <property type="entry name" value="GspF/PilC"/>
</dbReference>
<feature type="domain" description="Type II secretion system protein GspF" evidence="8">
    <location>
        <begin position="16"/>
        <end position="137"/>
    </location>
</feature>
<evidence type="ECO:0000256" key="4">
    <source>
        <dbReference type="ARBA" id="ARBA00022692"/>
    </source>
</evidence>
<keyword evidence="10" id="KW-1185">Reference proteome</keyword>
<comment type="similarity">
    <text evidence="2">Belongs to the GSP F family.</text>
</comment>
<dbReference type="Gene3D" id="1.20.81.30">
    <property type="entry name" value="Type II secretion system (T2SS), domain F"/>
    <property type="match status" value="1"/>
</dbReference>
<keyword evidence="3" id="KW-1003">Cell membrane</keyword>
<name>A0A343JAW2_9CLOT</name>
<dbReference type="KEGG" id="cia:BEN51_04000"/>
<gene>
    <name evidence="9" type="ORF">BEN51_04000</name>
</gene>
<comment type="subcellular location">
    <subcellularLocation>
        <location evidence="1">Cell membrane</location>
        <topology evidence="1">Multi-pass membrane protein</topology>
    </subcellularLocation>
</comment>
<evidence type="ECO:0000313" key="10">
    <source>
        <dbReference type="Proteomes" id="UP000264883"/>
    </source>
</evidence>
<dbReference type="AlphaFoldDB" id="A0A343JAW2"/>
<reference evidence="9 10" key="1">
    <citation type="submission" date="2016-08" db="EMBL/GenBank/DDBJ databases">
        <title>Complete Genome Sequence Of The Indigo Reducing Clostridium isatidis DSM15098.</title>
        <authorList>
            <person name="Little G.T."/>
            <person name="Minton N.P."/>
        </authorList>
    </citation>
    <scope>NUCLEOTIDE SEQUENCE [LARGE SCALE GENOMIC DNA]</scope>
    <source>
        <strain evidence="9 10">DSM 15098</strain>
    </source>
</reference>
<sequence>MTNFKVIKDFYELIFVLVVTIIIESGVSLTKGLYYTANSFKSLILKEKLINLSKSIMEGKSISETLEDSKEYSNYTISIIKLGEESGSVEERLNTLTDYLESKVIKNINKYLALLQPGIIILMGGMIMIFIIIFVLPIFDLISGSAIR</sequence>
<protein>
    <recommendedName>
        <fullName evidence="8">Type II secretion system protein GspF domain-containing protein</fullName>
    </recommendedName>
</protein>
<dbReference type="InterPro" id="IPR018076">
    <property type="entry name" value="T2SS_GspF_dom"/>
</dbReference>
<feature type="transmembrane region" description="Helical" evidence="7">
    <location>
        <begin position="119"/>
        <end position="142"/>
    </location>
</feature>
<dbReference type="RefSeq" id="WP_236906255.1">
    <property type="nucleotide sequence ID" value="NZ_CP016786.1"/>
</dbReference>
<organism evidence="9 10">
    <name type="scientific">Clostridium isatidis</name>
    <dbReference type="NCBI Taxonomy" id="182773"/>
    <lineage>
        <taxon>Bacteria</taxon>
        <taxon>Bacillati</taxon>
        <taxon>Bacillota</taxon>
        <taxon>Clostridia</taxon>
        <taxon>Eubacteriales</taxon>
        <taxon>Clostridiaceae</taxon>
        <taxon>Clostridium</taxon>
    </lineage>
</organism>
<evidence type="ECO:0000256" key="1">
    <source>
        <dbReference type="ARBA" id="ARBA00004651"/>
    </source>
</evidence>
<accession>A0A343JAW2</accession>
<feature type="transmembrane region" description="Helical" evidence="7">
    <location>
        <begin position="12"/>
        <end position="34"/>
    </location>
</feature>
<evidence type="ECO:0000256" key="3">
    <source>
        <dbReference type="ARBA" id="ARBA00022475"/>
    </source>
</evidence>
<proteinExistence type="inferred from homology"/>
<evidence type="ECO:0000256" key="2">
    <source>
        <dbReference type="ARBA" id="ARBA00005745"/>
    </source>
</evidence>
<dbReference type="EMBL" id="CP016786">
    <property type="protein sequence ID" value="ASW42670.1"/>
    <property type="molecule type" value="Genomic_DNA"/>
</dbReference>